<reference evidence="4" key="1">
    <citation type="journal article" date="2020" name="Stud. Mycol.">
        <title>101 Dothideomycetes genomes: a test case for predicting lifestyles and emergence of pathogens.</title>
        <authorList>
            <person name="Haridas S."/>
            <person name="Albert R."/>
            <person name="Binder M."/>
            <person name="Bloem J."/>
            <person name="Labutti K."/>
            <person name="Salamov A."/>
            <person name="Andreopoulos B."/>
            <person name="Baker S."/>
            <person name="Barry K."/>
            <person name="Bills G."/>
            <person name="Bluhm B."/>
            <person name="Cannon C."/>
            <person name="Castanera R."/>
            <person name="Culley D."/>
            <person name="Daum C."/>
            <person name="Ezra D."/>
            <person name="Gonzalez J."/>
            <person name="Henrissat B."/>
            <person name="Kuo A."/>
            <person name="Liang C."/>
            <person name="Lipzen A."/>
            <person name="Lutzoni F."/>
            <person name="Magnuson J."/>
            <person name="Mondo S."/>
            <person name="Nolan M."/>
            <person name="Ohm R."/>
            <person name="Pangilinan J."/>
            <person name="Park H.-J."/>
            <person name="Ramirez L."/>
            <person name="Alfaro M."/>
            <person name="Sun H."/>
            <person name="Tritt A."/>
            <person name="Yoshinaga Y."/>
            <person name="Zwiers L.-H."/>
            <person name="Turgeon B."/>
            <person name="Goodwin S."/>
            <person name="Spatafora J."/>
            <person name="Crous P."/>
            <person name="Grigoriev I."/>
        </authorList>
    </citation>
    <scope>NUCLEOTIDE SEQUENCE</scope>
    <source>
        <strain evidence="4">CBS 125425</strain>
    </source>
</reference>
<dbReference type="Proteomes" id="UP000799444">
    <property type="component" value="Unassembled WGS sequence"/>
</dbReference>
<protein>
    <recommendedName>
        <fullName evidence="6">G domain-containing protein</fullName>
    </recommendedName>
</protein>
<evidence type="ECO:0000313" key="4">
    <source>
        <dbReference type="EMBL" id="KAF2733490.1"/>
    </source>
</evidence>
<dbReference type="EMBL" id="ML996160">
    <property type="protein sequence ID" value="KAF2733490.1"/>
    <property type="molecule type" value="Genomic_DNA"/>
</dbReference>
<comment type="caution">
    <text evidence="4">The sequence shown here is derived from an EMBL/GenBank/DDBJ whole genome shotgun (WGS) entry which is preliminary data.</text>
</comment>
<dbReference type="Gene3D" id="3.40.50.300">
    <property type="entry name" value="P-loop containing nucleotide triphosphate hydrolases"/>
    <property type="match status" value="1"/>
</dbReference>
<name>A0A9P4QW06_9PLEO</name>
<dbReference type="SUPFAM" id="SSF52540">
    <property type="entry name" value="P-loop containing nucleoside triphosphate hydrolases"/>
    <property type="match status" value="1"/>
</dbReference>
<dbReference type="OrthoDB" id="3598281at2759"/>
<dbReference type="PANTHER" id="PTHR36681:SF3">
    <property type="entry name" value="NUCLEAR GTPASE, GERMINAL CENTER-ASSOCIATED, TANDEM DUPLICATE 3"/>
    <property type="match status" value="1"/>
</dbReference>
<proteinExistence type="predicted"/>
<dbReference type="Pfam" id="PF00350">
    <property type="entry name" value="Dynamin_N"/>
    <property type="match status" value="1"/>
</dbReference>
<dbReference type="PANTHER" id="PTHR36681">
    <property type="entry name" value="NUCLEAR GTPASE, GERMINAL CENTER-ASSOCIATED, TANDEM DUPLICATE 3"/>
    <property type="match status" value="1"/>
</dbReference>
<keyword evidence="5" id="KW-1185">Reference proteome</keyword>
<dbReference type="InterPro" id="IPR027417">
    <property type="entry name" value="P-loop_NTPase"/>
</dbReference>
<evidence type="ECO:0000256" key="1">
    <source>
        <dbReference type="SAM" id="MobiDB-lite"/>
    </source>
</evidence>
<feature type="domain" description="Dynamin N-terminal" evidence="2">
    <location>
        <begin position="204"/>
        <end position="457"/>
    </location>
</feature>
<evidence type="ECO:0000259" key="3">
    <source>
        <dbReference type="Pfam" id="PF24564"/>
    </source>
</evidence>
<feature type="compositionally biased region" description="Low complexity" evidence="1">
    <location>
        <begin position="856"/>
        <end position="896"/>
    </location>
</feature>
<dbReference type="AlphaFoldDB" id="A0A9P4QW06"/>
<evidence type="ECO:0000259" key="2">
    <source>
        <dbReference type="Pfam" id="PF00350"/>
    </source>
</evidence>
<evidence type="ECO:0008006" key="6">
    <source>
        <dbReference type="Google" id="ProtNLM"/>
    </source>
</evidence>
<gene>
    <name evidence="4" type="ORF">EJ04DRAFT_524428</name>
</gene>
<feature type="domain" description="DUF7605" evidence="3">
    <location>
        <begin position="693"/>
        <end position="849"/>
    </location>
</feature>
<dbReference type="InterPro" id="IPR045063">
    <property type="entry name" value="Dynamin_N"/>
</dbReference>
<sequence>MATSTTMVVKDPFPRAPTPTPRVPSAFRLITKRTSYQSLRSPDLLSPMSPVAPRPFPAVEPPQESPGWEHINVISPSTASHHSMYSDSDDAFRSPRLALLTNNLLGSHMQQETEGIRTLISPSAPVQQPGDELLYDVGTEAAPDERYFHADFQAALAATKQEMKDISLAMWGCPASHRIGSDLHHLKQWAQNLSEFEPTRTRTVGLVGDPGVGKSSVINSLLDQSDLAHSSVDSGHSTPVITEYRYRPAHHDEPFGMEVDYMTTEEIRELIEELLRSFRACYIPAFHDIDNLEERQEIRTRSDKAWHTLNSMFRSQPIFTKDFVLQHTYDTEMPLVHIFEKWAAKFLTNRPGGFDARTWSSTAFNIDECRDKIDAFTSDPIDEDTAALWPFVRVVRVYLRAAVLQSGLVLVDCPSLRDLNFAREKATERYLRNCHQIFAVTTMKDALIDKGVLDIVKRNGRHRPLRIICTKSEDINVREVERSQPDISLQVRTWRQQIEGLQKQVKRCEAQRRHGVSGALEEETRSRDMLEDIEYGLKRFLVERRNCSVATQLIEKFAADVQHGDLKIFCVSNKDYFDHRYDEQIRAETRLDLSGILHLRKYCHSIPADAQFEAAAAFINHDVPAFLGSLKQWAVAGLGDMNAEKAEALKHLMQRLEETAIKKFILPTAQIHQTRSSLNQDFVTGIISPIKEHRSAWRKAALEKSKEWSKWDGKDYAAFCRHYGNHSSKDTGQQSWNDDLLAPMRDQLEGNWDFFHENVEERKRGLKLSIVTDFDEICQPLKERSTSPASPIQTLLSTIPHRISTIQHIIETNFSDLLEGTQQLETDALYGHVSSYISNLMSPAYHAAAILPSKSPVSPTTPISASASSPASSRASSRSSSPSTSPASSPTDNPSPELLDKQRKELITAHVVSSRLYSKLGTLIERSHRGFTSIVFSNIHAAISREIDALIRDMHLVVPPKDVLVNKLGAGGTGHTPNYSYNGGSPQESLENVIPVRGPSRDGGGTEEVEMVRGKSEAEQYADFAGRLKARIVLAERVVLGSREVVEGVRGMSFGEGGEGT</sequence>
<organism evidence="4 5">
    <name type="scientific">Polyplosphaeria fusca</name>
    <dbReference type="NCBI Taxonomy" id="682080"/>
    <lineage>
        <taxon>Eukaryota</taxon>
        <taxon>Fungi</taxon>
        <taxon>Dikarya</taxon>
        <taxon>Ascomycota</taxon>
        <taxon>Pezizomycotina</taxon>
        <taxon>Dothideomycetes</taxon>
        <taxon>Pleosporomycetidae</taxon>
        <taxon>Pleosporales</taxon>
        <taxon>Tetraplosphaeriaceae</taxon>
        <taxon>Polyplosphaeria</taxon>
    </lineage>
</organism>
<accession>A0A9P4QW06</accession>
<dbReference type="InterPro" id="IPR056024">
    <property type="entry name" value="DUF7605"/>
</dbReference>
<dbReference type="Pfam" id="PF24564">
    <property type="entry name" value="DUF7605"/>
    <property type="match status" value="1"/>
</dbReference>
<feature type="region of interest" description="Disordered" evidence="1">
    <location>
        <begin position="1"/>
        <end position="24"/>
    </location>
</feature>
<evidence type="ECO:0000313" key="5">
    <source>
        <dbReference type="Proteomes" id="UP000799444"/>
    </source>
</evidence>
<feature type="region of interest" description="Disordered" evidence="1">
    <location>
        <begin position="856"/>
        <end position="898"/>
    </location>
</feature>